<keyword evidence="2" id="KW-1185">Reference proteome</keyword>
<dbReference type="OrthoDB" id="4161186at2759"/>
<name>A0A6A5U2N7_9PLEO</name>
<evidence type="ECO:0000313" key="2">
    <source>
        <dbReference type="Proteomes" id="UP000800035"/>
    </source>
</evidence>
<dbReference type="AlphaFoldDB" id="A0A6A5U2N7"/>
<evidence type="ECO:0000313" key="1">
    <source>
        <dbReference type="EMBL" id="KAF1958580.1"/>
    </source>
</evidence>
<proteinExistence type="predicted"/>
<dbReference type="Proteomes" id="UP000800035">
    <property type="component" value="Unassembled WGS sequence"/>
</dbReference>
<protein>
    <submittedName>
        <fullName evidence="1">Uncharacterized protein</fullName>
    </submittedName>
</protein>
<accession>A0A6A5U2N7</accession>
<dbReference type="EMBL" id="ML976986">
    <property type="protein sequence ID" value="KAF1958580.1"/>
    <property type="molecule type" value="Genomic_DNA"/>
</dbReference>
<organism evidence="1 2">
    <name type="scientific">Byssothecium circinans</name>
    <dbReference type="NCBI Taxonomy" id="147558"/>
    <lineage>
        <taxon>Eukaryota</taxon>
        <taxon>Fungi</taxon>
        <taxon>Dikarya</taxon>
        <taxon>Ascomycota</taxon>
        <taxon>Pezizomycotina</taxon>
        <taxon>Dothideomycetes</taxon>
        <taxon>Pleosporomycetidae</taxon>
        <taxon>Pleosporales</taxon>
        <taxon>Massarineae</taxon>
        <taxon>Massarinaceae</taxon>
        <taxon>Byssothecium</taxon>
    </lineage>
</organism>
<reference evidence="1" key="1">
    <citation type="journal article" date="2020" name="Stud. Mycol.">
        <title>101 Dothideomycetes genomes: a test case for predicting lifestyles and emergence of pathogens.</title>
        <authorList>
            <person name="Haridas S."/>
            <person name="Albert R."/>
            <person name="Binder M."/>
            <person name="Bloem J."/>
            <person name="Labutti K."/>
            <person name="Salamov A."/>
            <person name="Andreopoulos B."/>
            <person name="Baker S."/>
            <person name="Barry K."/>
            <person name="Bills G."/>
            <person name="Bluhm B."/>
            <person name="Cannon C."/>
            <person name="Castanera R."/>
            <person name="Culley D."/>
            <person name="Daum C."/>
            <person name="Ezra D."/>
            <person name="Gonzalez J."/>
            <person name="Henrissat B."/>
            <person name="Kuo A."/>
            <person name="Liang C."/>
            <person name="Lipzen A."/>
            <person name="Lutzoni F."/>
            <person name="Magnuson J."/>
            <person name="Mondo S."/>
            <person name="Nolan M."/>
            <person name="Ohm R."/>
            <person name="Pangilinan J."/>
            <person name="Park H.-J."/>
            <person name="Ramirez L."/>
            <person name="Alfaro M."/>
            <person name="Sun H."/>
            <person name="Tritt A."/>
            <person name="Yoshinaga Y."/>
            <person name="Zwiers L.-H."/>
            <person name="Turgeon B."/>
            <person name="Goodwin S."/>
            <person name="Spatafora J."/>
            <person name="Crous P."/>
            <person name="Grigoriev I."/>
        </authorList>
    </citation>
    <scope>NUCLEOTIDE SEQUENCE</scope>
    <source>
        <strain evidence="1">CBS 675.92</strain>
    </source>
</reference>
<gene>
    <name evidence="1" type="ORF">CC80DRAFT_14964</name>
</gene>
<sequence length="122" mass="14407">MVDLSLLNREVKRRILDADQFPDEIRELWYEVENIQRGEHMIPKEIKDEFIKLRARTESCWWSETPNQQLSTLKLLRELDTMVEIGDKTLDFNSTTALEASWNGDVHSVMLRQVTIHLPVIE</sequence>